<sequence length="280" mass="29902">MSSEPNTPDRKAETAAHESVADASAAKPSQVSERSESSVSSHQFAQAVSASMGANMRRTANGDVDVLHAIGGWRGLVESSLPAVAFLVLFTVTKELNLSLIAALVAAAAFTLIRLVQGSKLVSALTGLVGVAICAFAAYRTGNASDYFVVGFWTNGLYSLAYLVSMAVRWPITGLIFGFIRGEGLAWRQNPVRVRQYMLATWIITILMLLRLVVQMPLYFANAVEALGATRLIMGLPLYALGVWLAWRVSAPGEVQSGEASDAEKSESPETAEEGRSADC</sequence>
<feature type="transmembrane region" description="Helical" evidence="2">
    <location>
        <begin position="159"/>
        <end position="179"/>
    </location>
</feature>
<feature type="region of interest" description="Disordered" evidence="1">
    <location>
        <begin position="1"/>
        <end position="40"/>
    </location>
</feature>
<feature type="compositionally biased region" description="Basic and acidic residues" evidence="1">
    <location>
        <begin position="7"/>
        <end position="20"/>
    </location>
</feature>
<accession>A0A943T9D3</accession>
<feature type="transmembrane region" description="Helical" evidence="2">
    <location>
        <begin position="96"/>
        <end position="116"/>
    </location>
</feature>
<proteinExistence type="predicted"/>
<keyword evidence="2" id="KW-1133">Transmembrane helix</keyword>
<keyword evidence="2" id="KW-0812">Transmembrane</keyword>
<name>A0A943T9D3_9MICC</name>
<protein>
    <submittedName>
        <fullName evidence="3">DUF3159 domain-containing protein</fullName>
    </submittedName>
</protein>
<evidence type="ECO:0000313" key="4">
    <source>
        <dbReference type="Proteomes" id="UP000739069"/>
    </source>
</evidence>
<feature type="compositionally biased region" description="Low complexity" evidence="1">
    <location>
        <begin position="21"/>
        <end position="40"/>
    </location>
</feature>
<feature type="compositionally biased region" description="Basic and acidic residues" evidence="1">
    <location>
        <begin position="262"/>
        <end position="280"/>
    </location>
</feature>
<feature type="region of interest" description="Disordered" evidence="1">
    <location>
        <begin position="255"/>
        <end position="280"/>
    </location>
</feature>
<organism evidence="3 4">
    <name type="scientific">Rothia mucilaginosa</name>
    <dbReference type="NCBI Taxonomy" id="43675"/>
    <lineage>
        <taxon>Bacteria</taxon>
        <taxon>Bacillati</taxon>
        <taxon>Actinomycetota</taxon>
        <taxon>Actinomycetes</taxon>
        <taxon>Micrococcales</taxon>
        <taxon>Micrococcaceae</taxon>
        <taxon>Rothia</taxon>
    </lineage>
</organism>
<feature type="transmembrane region" description="Helical" evidence="2">
    <location>
        <begin position="199"/>
        <end position="220"/>
    </location>
</feature>
<evidence type="ECO:0000256" key="2">
    <source>
        <dbReference type="SAM" id="Phobius"/>
    </source>
</evidence>
<dbReference type="Proteomes" id="UP000739069">
    <property type="component" value="Unassembled WGS sequence"/>
</dbReference>
<feature type="transmembrane region" description="Helical" evidence="2">
    <location>
        <begin position="121"/>
        <end position="139"/>
    </location>
</feature>
<comment type="caution">
    <text evidence="3">The sequence shown here is derived from an EMBL/GenBank/DDBJ whole genome shotgun (WGS) entry which is preliminary data.</text>
</comment>
<dbReference type="Pfam" id="PF11361">
    <property type="entry name" value="DUF3159"/>
    <property type="match status" value="1"/>
</dbReference>
<evidence type="ECO:0000313" key="3">
    <source>
        <dbReference type="EMBL" id="MBS6634499.1"/>
    </source>
</evidence>
<evidence type="ECO:0000256" key="1">
    <source>
        <dbReference type="SAM" id="MobiDB-lite"/>
    </source>
</evidence>
<dbReference type="RefSeq" id="WP_303952108.1">
    <property type="nucleotide sequence ID" value="NZ_JAGZXI010000002.1"/>
</dbReference>
<reference evidence="3" key="1">
    <citation type="submission" date="2021-02" db="EMBL/GenBank/DDBJ databases">
        <title>Infant gut strain persistence is associated with maternal origin, phylogeny, and functional potential including surface adhesion and iron acquisition.</title>
        <authorList>
            <person name="Lou Y.C."/>
        </authorList>
    </citation>
    <scope>NUCLEOTIDE SEQUENCE</scope>
    <source>
        <strain evidence="3">L1_008_092G1_dasL1_008_092G1_concoct_16</strain>
    </source>
</reference>
<keyword evidence="2" id="KW-0472">Membrane</keyword>
<gene>
    <name evidence="3" type="ORF">KH265_02365</name>
</gene>
<dbReference type="AlphaFoldDB" id="A0A943T9D3"/>
<dbReference type="InterPro" id="IPR016566">
    <property type="entry name" value="UCP010219"/>
</dbReference>
<feature type="transmembrane region" description="Helical" evidence="2">
    <location>
        <begin position="226"/>
        <end position="247"/>
    </location>
</feature>
<dbReference type="EMBL" id="JAGZXI010000002">
    <property type="protein sequence ID" value="MBS6634499.1"/>
    <property type="molecule type" value="Genomic_DNA"/>
</dbReference>